<name>A0A6H1ZC88_9ZZZZ</name>
<dbReference type="EMBL" id="MT144619">
    <property type="protein sequence ID" value="QJH95399.1"/>
    <property type="molecule type" value="Genomic_DNA"/>
</dbReference>
<dbReference type="EMBL" id="MT143992">
    <property type="protein sequence ID" value="QJA45523.1"/>
    <property type="molecule type" value="Genomic_DNA"/>
</dbReference>
<protein>
    <submittedName>
        <fullName evidence="1">Uncharacterized protein</fullName>
    </submittedName>
</protein>
<evidence type="ECO:0000313" key="4">
    <source>
        <dbReference type="EMBL" id="QJH95399.1"/>
    </source>
</evidence>
<gene>
    <name evidence="3" type="ORF">MM415A00371_0032</name>
    <name evidence="2" type="ORF">MM415B00319_0038</name>
    <name evidence="1" type="ORF">TM448A00246_0014</name>
    <name evidence="4" type="ORF">TM448B00406_0015</name>
</gene>
<proteinExistence type="predicted"/>
<sequence length="140" mass="16861">MKELIGTGKELTRRAVLEEMKKNILLDCLYKQRWLYFDRWAQDAGFQADAWIFVNKKCNLYNYFILKGNEWFIDWLIKHGFAVEEKKEYPVRISAITEDSFTITIDNKHKISFSISALDERMDEVELRKDHRIYCIQRVD</sequence>
<evidence type="ECO:0000313" key="3">
    <source>
        <dbReference type="EMBL" id="QJA82770.1"/>
    </source>
</evidence>
<dbReference type="AlphaFoldDB" id="A0A6H1ZC88"/>
<dbReference type="EMBL" id="MT141563">
    <property type="protein sequence ID" value="QJA66908.1"/>
    <property type="molecule type" value="Genomic_DNA"/>
</dbReference>
<organism evidence="1">
    <name type="scientific">viral metagenome</name>
    <dbReference type="NCBI Taxonomy" id="1070528"/>
    <lineage>
        <taxon>unclassified sequences</taxon>
        <taxon>metagenomes</taxon>
        <taxon>organismal metagenomes</taxon>
    </lineage>
</organism>
<dbReference type="EMBL" id="MT142495">
    <property type="protein sequence ID" value="QJA82770.1"/>
    <property type="molecule type" value="Genomic_DNA"/>
</dbReference>
<reference evidence="1" key="1">
    <citation type="submission" date="2020-03" db="EMBL/GenBank/DDBJ databases">
        <title>The deep terrestrial virosphere.</title>
        <authorList>
            <person name="Holmfeldt K."/>
            <person name="Nilsson E."/>
            <person name="Simone D."/>
            <person name="Lopez-Fernandez M."/>
            <person name="Wu X."/>
            <person name="de Brujin I."/>
            <person name="Lundin D."/>
            <person name="Andersson A."/>
            <person name="Bertilsson S."/>
            <person name="Dopson M."/>
        </authorList>
    </citation>
    <scope>NUCLEOTIDE SEQUENCE</scope>
    <source>
        <strain evidence="3">MM415A00371</strain>
        <strain evidence="2">MM415B00319</strain>
        <strain evidence="1">TM448A00246</strain>
        <strain evidence="4">TM448B00406</strain>
    </source>
</reference>
<evidence type="ECO:0000313" key="2">
    <source>
        <dbReference type="EMBL" id="QJA66908.1"/>
    </source>
</evidence>
<evidence type="ECO:0000313" key="1">
    <source>
        <dbReference type="EMBL" id="QJA45523.1"/>
    </source>
</evidence>
<accession>A0A6H1ZC88</accession>